<dbReference type="PANTHER" id="PTHR24118">
    <property type="entry name" value="POTE ANKYRIN DOMAIN"/>
    <property type="match status" value="1"/>
</dbReference>
<dbReference type="SUPFAM" id="SSF100934">
    <property type="entry name" value="Heat shock protein 70kD (HSP70), C-terminal subdomain"/>
    <property type="match status" value="1"/>
</dbReference>
<dbReference type="EMBL" id="CAJOBC010000095">
    <property type="protein sequence ID" value="CAF3535876.1"/>
    <property type="molecule type" value="Genomic_DNA"/>
</dbReference>
<dbReference type="SMART" id="SM00248">
    <property type="entry name" value="ANK"/>
    <property type="match status" value="2"/>
</dbReference>
<dbReference type="InterPro" id="IPR002110">
    <property type="entry name" value="Ankyrin_rpt"/>
</dbReference>
<protein>
    <recommendedName>
        <fullName evidence="5">Ankyrin repeat domain-containing protein</fullName>
    </recommendedName>
</protein>
<dbReference type="Gene3D" id="1.25.40.20">
    <property type="entry name" value="Ankyrin repeat-containing domain"/>
    <property type="match status" value="1"/>
</dbReference>
<dbReference type="PROSITE" id="PS50297">
    <property type="entry name" value="ANK_REP_REGION"/>
    <property type="match status" value="1"/>
</dbReference>
<keyword evidence="1" id="KW-0040">ANK repeat</keyword>
<dbReference type="EMBL" id="CAJNOQ010000095">
    <property type="protein sequence ID" value="CAF0755585.1"/>
    <property type="molecule type" value="Genomic_DNA"/>
</dbReference>
<proteinExistence type="predicted"/>
<evidence type="ECO:0008006" key="5">
    <source>
        <dbReference type="Google" id="ProtNLM"/>
    </source>
</evidence>
<dbReference type="PROSITE" id="PS50088">
    <property type="entry name" value="ANK_REPEAT"/>
    <property type="match status" value="1"/>
</dbReference>
<dbReference type="Gene3D" id="1.20.1270.10">
    <property type="match status" value="1"/>
</dbReference>
<evidence type="ECO:0000313" key="2">
    <source>
        <dbReference type="EMBL" id="CAF0755585.1"/>
    </source>
</evidence>
<dbReference type="Pfam" id="PF00023">
    <property type="entry name" value="Ank"/>
    <property type="match status" value="2"/>
</dbReference>
<evidence type="ECO:0000256" key="1">
    <source>
        <dbReference type="PROSITE-ProRule" id="PRU00023"/>
    </source>
</evidence>
<dbReference type="SUPFAM" id="SSF48403">
    <property type="entry name" value="Ankyrin repeat"/>
    <property type="match status" value="1"/>
</dbReference>
<dbReference type="InterPro" id="IPR036770">
    <property type="entry name" value="Ankyrin_rpt-contain_sf"/>
</dbReference>
<name>A0A813PYD8_9BILA</name>
<dbReference type="PANTHER" id="PTHR24118:SF99">
    <property type="entry name" value="POTE ANKYRIN DOMAIN FAMILY MEMBER 3C-RELATED"/>
    <property type="match status" value="1"/>
</dbReference>
<dbReference type="Proteomes" id="UP000663829">
    <property type="component" value="Unassembled WGS sequence"/>
</dbReference>
<dbReference type="AlphaFoldDB" id="A0A813PYD8"/>
<dbReference type="InterPro" id="IPR029048">
    <property type="entry name" value="HSP70_C_sf"/>
</dbReference>
<gene>
    <name evidence="2" type="ORF">GPM918_LOCUS1092</name>
    <name evidence="3" type="ORF">SRO942_LOCUS1092</name>
</gene>
<feature type="repeat" description="ANK" evidence="1">
    <location>
        <begin position="137"/>
        <end position="169"/>
    </location>
</feature>
<evidence type="ECO:0000313" key="3">
    <source>
        <dbReference type="EMBL" id="CAF3535876.1"/>
    </source>
</evidence>
<accession>A0A813PYD8</accession>
<sequence>MDAIIKELKAVPAKEAKKKSAHDRPVEPIDVSKLTQNLFEYSKTGNYDSLNELFLPAKDNLKLEAIQQSNLLNVRDEYTRTCLDLASILGHDQVVKFLAEKCGNININQTNGSGTKAVEIFQMGGGGVETIFVEDHKSYSALHMACAWGRLESVKHIVTGGADIEFTTIHGEKPIDVAKRYKHTDIVEYLEWIAVRNSFLKTINDAKEFASDPTKNLNKLNKDDKKKIEKYTVDLLKWSDENNNMNQQQAFITKTKEAEEFLAPFYTAVNQSIENETKPQTPKTTKK</sequence>
<dbReference type="Proteomes" id="UP000681722">
    <property type="component" value="Unassembled WGS sequence"/>
</dbReference>
<comment type="caution">
    <text evidence="2">The sequence shown here is derived from an EMBL/GenBank/DDBJ whole genome shotgun (WGS) entry which is preliminary data.</text>
</comment>
<dbReference type="OrthoDB" id="194358at2759"/>
<keyword evidence="4" id="KW-1185">Reference proteome</keyword>
<reference evidence="2" key="1">
    <citation type="submission" date="2021-02" db="EMBL/GenBank/DDBJ databases">
        <authorList>
            <person name="Nowell W R."/>
        </authorList>
    </citation>
    <scope>NUCLEOTIDE SEQUENCE</scope>
</reference>
<evidence type="ECO:0000313" key="4">
    <source>
        <dbReference type="Proteomes" id="UP000663829"/>
    </source>
</evidence>
<organism evidence="2 4">
    <name type="scientific">Didymodactylos carnosus</name>
    <dbReference type="NCBI Taxonomy" id="1234261"/>
    <lineage>
        <taxon>Eukaryota</taxon>
        <taxon>Metazoa</taxon>
        <taxon>Spiralia</taxon>
        <taxon>Gnathifera</taxon>
        <taxon>Rotifera</taxon>
        <taxon>Eurotatoria</taxon>
        <taxon>Bdelloidea</taxon>
        <taxon>Philodinida</taxon>
        <taxon>Philodinidae</taxon>
        <taxon>Didymodactylos</taxon>
    </lineage>
</organism>